<evidence type="ECO:0000313" key="2">
    <source>
        <dbReference type="EMBL" id="MFC5063461.1"/>
    </source>
</evidence>
<sequence>MRPDEPSATSPDDRVSALRAAVERAAGQDAGDTPPPEFSHDGGVTVFHDGRSSARLQPLGQRTRISLADGDEMVAEAEVDSDSLVARITEKGSTYRAVAAALDAENGPFPR</sequence>
<accession>A0ABV9YS67</accession>
<dbReference type="RefSeq" id="WP_378036809.1">
    <property type="nucleotide sequence ID" value="NZ_JBHSIV010000014.1"/>
</dbReference>
<gene>
    <name evidence="2" type="ORF">ACFPBZ_14665</name>
</gene>
<feature type="region of interest" description="Disordered" evidence="1">
    <location>
        <begin position="23"/>
        <end position="43"/>
    </location>
</feature>
<comment type="caution">
    <text evidence="2">The sequence shown here is derived from an EMBL/GenBank/DDBJ whole genome shotgun (WGS) entry which is preliminary data.</text>
</comment>
<dbReference type="Proteomes" id="UP001595947">
    <property type="component" value="Unassembled WGS sequence"/>
</dbReference>
<proteinExistence type="predicted"/>
<reference evidence="3" key="1">
    <citation type="journal article" date="2019" name="Int. J. Syst. Evol. Microbiol.">
        <title>The Global Catalogue of Microorganisms (GCM) 10K type strain sequencing project: providing services to taxonomists for standard genome sequencing and annotation.</title>
        <authorList>
            <consortium name="The Broad Institute Genomics Platform"/>
            <consortium name="The Broad Institute Genome Sequencing Center for Infectious Disease"/>
            <person name="Wu L."/>
            <person name="Ma J."/>
        </authorList>
    </citation>
    <scope>NUCLEOTIDE SEQUENCE [LARGE SCALE GENOMIC DNA]</scope>
    <source>
        <strain evidence="3">CGMCC 4.7093</strain>
    </source>
</reference>
<name>A0ABV9YS67_9PSEU</name>
<organism evidence="2 3">
    <name type="scientific">Actinomycetospora atypica</name>
    <dbReference type="NCBI Taxonomy" id="1290095"/>
    <lineage>
        <taxon>Bacteria</taxon>
        <taxon>Bacillati</taxon>
        <taxon>Actinomycetota</taxon>
        <taxon>Actinomycetes</taxon>
        <taxon>Pseudonocardiales</taxon>
        <taxon>Pseudonocardiaceae</taxon>
        <taxon>Actinomycetospora</taxon>
    </lineage>
</organism>
<dbReference type="EMBL" id="JBHSIV010000014">
    <property type="protein sequence ID" value="MFC5063461.1"/>
    <property type="molecule type" value="Genomic_DNA"/>
</dbReference>
<evidence type="ECO:0000256" key="1">
    <source>
        <dbReference type="SAM" id="MobiDB-lite"/>
    </source>
</evidence>
<protein>
    <submittedName>
        <fullName evidence="2">Uncharacterized protein</fullName>
    </submittedName>
</protein>
<keyword evidence="3" id="KW-1185">Reference proteome</keyword>
<evidence type="ECO:0000313" key="3">
    <source>
        <dbReference type="Proteomes" id="UP001595947"/>
    </source>
</evidence>